<protein>
    <submittedName>
        <fullName evidence="3">FeoA family protein</fullName>
    </submittedName>
</protein>
<dbReference type="SUPFAM" id="SSF50037">
    <property type="entry name" value="C-terminal domain of transcriptional repressors"/>
    <property type="match status" value="1"/>
</dbReference>
<sequence length="73" mass="7801">MPLSMATPGIYRVKAINGGRTMLKRLTDMGLRIGSILQVVSINSFGPVIVQVNNTRLALGKGVAHRIIVEGAE</sequence>
<dbReference type="KEGG" id="kol:Kole_0717"/>
<dbReference type="Pfam" id="PF04023">
    <property type="entry name" value="FeoA"/>
    <property type="match status" value="1"/>
</dbReference>
<gene>
    <name evidence="3" type="ordered locus">Kole_0717</name>
</gene>
<dbReference type="InterPro" id="IPR008988">
    <property type="entry name" value="Transcriptional_repressor_C"/>
</dbReference>
<evidence type="ECO:0000313" key="3">
    <source>
        <dbReference type="EMBL" id="ACR79432.1"/>
    </source>
</evidence>
<reference evidence="3 4" key="1">
    <citation type="submission" date="2009-06" db="EMBL/GenBank/DDBJ databases">
        <title>Complete sequence of Thermotogales bacterium TBF 19.5.1.</title>
        <authorList>
            <consortium name="US DOE Joint Genome Institute"/>
            <person name="Lucas S."/>
            <person name="Copeland A."/>
            <person name="Lapidus A."/>
            <person name="Glavina del Rio T."/>
            <person name="Tice H."/>
            <person name="Bruce D."/>
            <person name="Goodwin L."/>
            <person name="Pitluck S."/>
            <person name="Chertkov O."/>
            <person name="Brettin T."/>
            <person name="Detter J.C."/>
            <person name="Han C."/>
            <person name="Schmutz J."/>
            <person name="Larimer F."/>
            <person name="Land M."/>
            <person name="Hauser L."/>
            <person name="Kyrpides N."/>
            <person name="Ovchinnikova G."/>
            <person name="Noll K."/>
        </authorList>
    </citation>
    <scope>NUCLEOTIDE SEQUENCE [LARGE SCALE GENOMIC DNA]</scope>
    <source>
        <strain evidence="4">ATCC BAA-1733 / DSM 21960 / TBF 19.5.1</strain>
    </source>
</reference>
<evidence type="ECO:0000259" key="2">
    <source>
        <dbReference type="SMART" id="SM00899"/>
    </source>
</evidence>
<reference evidence="3 4" key="2">
    <citation type="journal article" date="2011" name="J. Bacteriol.">
        <title>Genome Sequence of Kosmotoga olearia Strain TBF 19.5.1, a Thermophilic Bacterium with a Wide Growth Temperature Range, Isolated from the Troll B Oil Platform in the North Sea.</title>
        <authorList>
            <person name="Swithers K.S."/>
            <person name="Dipippo J.L."/>
            <person name="Bruce D.C."/>
            <person name="Detter C."/>
            <person name="Tapia R."/>
            <person name="Han S."/>
            <person name="Goodwin L.A."/>
            <person name="Han J."/>
            <person name="Woyke T."/>
            <person name="Pitluck S."/>
            <person name="Pennacchio L."/>
            <person name="Nolan M."/>
            <person name="Mikhailova N."/>
            <person name="Land M.L."/>
            <person name="Nesbo C.L."/>
            <person name="Gogarten J.P."/>
            <person name="Noll K.M."/>
        </authorList>
    </citation>
    <scope>NUCLEOTIDE SEQUENCE [LARGE SCALE GENOMIC DNA]</scope>
    <source>
        <strain evidence="4">ATCC BAA-1733 / DSM 21960 / TBF 19.5.1</strain>
    </source>
</reference>
<dbReference type="InterPro" id="IPR007167">
    <property type="entry name" value="Fe-transptr_FeoA-like"/>
</dbReference>
<evidence type="ECO:0000313" key="4">
    <source>
        <dbReference type="Proteomes" id="UP000002382"/>
    </source>
</evidence>
<dbReference type="PANTHER" id="PTHR43151">
    <property type="entry name" value="FEOA FAMILY PROTEIN"/>
    <property type="match status" value="1"/>
</dbReference>
<accession>C5CFL4</accession>
<dbReference type="HOGENOM" id="CLU_150646_6_3_0"/>
<feature type="domain" description="Ferrous iron transporter FeoA-like" evidence="2">
    <location>
        <begin position="1"/>
        <end position="71"/>
    </location>
</feature>
<name>C5CFL4_KOSOT</name>
<dbReference type="STRING" id="521045.Kole_0717"/>
<proteinExistence type="predicted"/>
<keyword evidence="1" id="KW-0408">Iron</keyword>
<dbReference type="PANTHER" id="PTHR43151:SF1">
    <property type="entry name" value="SSR2333 PROTEIN"/>
    <property type="match status" value="1"/>
</dbReference>
<dbReference type="Gene3D" id="2.30.30.90">
    <property type="match status" value="1"/>
</dbReference>
<dbReference type="OrthoDB" id="163764at2"/>
<dbReference type="GO" id="GO:0046914">
    <property type="term" value="F:transition metal ion binding"/>
    <property type="evidence" value="ECO:0007669"/>
    <property type="project" value="InterPro"/>
</dbReference>
<dbReference type="InterPro" id="IPR053184">
    <property type="entry name" value="FeoA-like"/>
</dbReference>
<dbReference type="InterPro" id="IPR038157">
    <property type="entry name" value="FeoA_core_dom"/>
</dbReference>
<dbReference type="AlphaFoldDB" id="C5CFL4"/>
<keyword evidence="4" id="KW-1185">Reference proteome</keyword>
<dbReference type="RefSeq" id="WP_015868098.1">
    <property type="nucleotide sequence ID" value="NC_012785.1"/>
</dbReference>
<dbReference type="SMART" id="SM00899">
    <property type="entry name" value="FeoA"/>
    <property type="match status" value="1"/>
</dbReference>
<organism evidence="3 4">
    <name type="scientific">Kosmotoga olearia (strain ATCC BAA-1733 / DSM 21960 / TBF 19.5.1)</name>
    <dbReference type="NCBI Taxonomy" id="521045"/>
    <lineage>
        <taxon>Bacteria</taxon>
        <taxon>Thermotogati</taxon>
        <taxon>Thermotogota</taxon>
        <taxon>Thermotogae</taxon>
        <taxon>Kosmotogales</taxon>
        <taxon>Kosmotogaceae</taxon>
        <taxon>Kosmotoga</taxon>
    </lineage>
</organism>
<dbReference type="EMBL" id="CP001634">
    <property type="protein sequence ID" value="ACR79432.1"/>
    <property type="molecule type" value="Genomic_DNA"/>
</dbReference>
<dbReference type="Proteomes" id="UP000002382">
    <property type="component" value="Chromosome"/>
</dbReference>
<dbReference type="eggNOG" id="COG1918">
    <property type="taxonomic scope" value="Bacteria"/>
</dbReference>
<evidence type="ECO:0000256" key="1">
    <source>
        <dbReference type="ARBA" id="ARBA00023004"/>
    </source>
</evidence>